<evidence type="ECO:0000259" key="1">
    <source>
        <dbReference type="Pfam" id="PF13847"/>
    </source>
</evidence>
<feature type="domain" description="Methyltransferase" evidence="1">
    <location>
        <begin position="43"/>
        <end position="174"/>
    </location>
</feature>
<name>A0A9Q4GM44_9CORY</name>
<reference evidence="2" key="1">
    <citation type="submission" date="2022-11" db="EMBL/GenBank/DDBJ databases">
        <title>Corynebacterium sp. isolated from Penguins.</title>
        <authorList>
            <person name="Sedlar K."/>
            <person name="Svec P."/>
        </authorList>
    </citation>
    <scope>NUCLEOTIDE SEQUENCE</scope>
    <source>
        <strain evidence="2">P5875</strain>
    </source>
</reference>
<dbReference type="GO" id="GO:0032259">
    <property type="term" value="P:methylation"/>
    <property type="evidence" value="ECO:0007669"/>
    <property type="project" value="UniProtKB-KW"/>
</dbReference>
<organism evidence="2 3">
    <name type="scientific">Corynebacterium antarcticum</name>
    <dbReference type="NCBI Taxonomy" id="2800405"/>
    <lineage>
        <taxon>Bacteria</taxon>
        <taxon>Bacillati</taxon>
        <taxon>Actinomycetota</taxon>
        <taxon>Actinomycetes</taxon>
        <taxon>Mycobacteriales</taxon>
        <taxon>Corynebacteriaceae</taxon>
        <taxon>Corynebacterium</taxon>
    </lineage>
</organism>
<dbReference type="AlphaFoldDB" id="A0A9Q4GM44"/>
<dbReference type="Gene3D" id="3.40.50.150">
    <property type="entry name" value="Vaccinia Virus protein VP39"/>
    <property type="match status" value="1"/>
</dbReference>
<proteinExistence type="predicted"/>
<dbReference type="Pfam" id="PF13847">
    <property type="entry name" value="Methyltransf_31"/>
    <property type="match status" value="1"/>
</dbReference>
<dbReference type="CDD" id="cd02440">
    <property type="entry name" value="AdoMet_MTases"/>
    <property type="match status" value="1"/>
</dbReference>
<keyword evidence="2" id="KW-0489">Methyltransferase</keyword>
<dbReference type="InterPro" id="IPR025714">
    <property type="entry name" value="Methyltranfer_dom"/>
</dbReference>
<dbReference type="GO" id="GO:0008168">
    <property type="term" value="F:methyltransferase activity"/>
    <property type="evidence" value="ECO:0007669"/>
    <property type="project" value="UniProtKB-KW"/>
</dbReference>
<comment type="caution">
    <text evidence="2">The sequence shown here is derived from an EMBL/GenBank/DDBJ whole genome shotgun (WGS) entry which is preliminary data.</text>
</comment>
<dbReference type="InterPro" id="IPR029063">
    <property type="entry name" value="SAM-dependent_MTases_sf"/>
</dbReference>
<sequence>MQRSFLGGGEPVRYVHGHDPATLASHSVRTAANSCGYLLSYLKPGMSVLDIGCGPGSITLDLAEIVGPEGRVIGLENTAEPLGAARQMAADRGDSGTRFVVGDVLQLPFPDESFEVVHAHQMLQHVVDPVSALTEMHRVCAPDGVIAVRDADYAAMSWYPHYPGMERWRNTYRELAKRSGGEPDAGRHLRAWAHAAGLVDPVITTSAWTYADTDSCRWWGNGQADRISGAVFRDRVATVLGTTDADVDEMVRGWRSWANNPDSCFTMTHGEMILIR</sequence>
<dbReference type="RefSeq" id="WP_267169536.1">
    <property type="nucleotide sequence ID" value="NZ_JAPMKX010000003.1"/>
</dbReference>
<evidence type="ECO:0000313" key="2">
    <source>
        <dbReference type="EMBL" id="MCX7538508.1"/>
    </source>
</evidence>
<gene>
    <name evidence="2" type="ORF">OS123_08150</name>
</gene>
<dbReference type="SUPFAM" id="SSF53335">
    <property type="entry name" value="S-adenosyl-L-methionine-dependent methyltransferases"/>
    <property type="match status" value="1"/>
</dbReference>
<dbReference type="PANTHER" id="PTHR43591">
    <property type="entry name" value="METHYLTRANSFERASE"/>
    <property type="match status" value="1"/>
</dbReference>
<accession>A0A9Q4GM44</accession>
<evidence type="ECO:0000313" key="3">
    <source>
        <dbReference type="Proteomes" id="UP001070238"/>
    </source>
</evidence>
<dbReference type="PANTHER" id="PTHR43591:SF24">
    <property type="entry name" value="2-METHOXY-6-POLYPRENYL-1,4-BENZOQUINOL METHYLASE, MITOCHONDRIAL"/>
    <property type="match status" value="1"/>
</dbReference>
<keyword evidence="2" id="KW-0808">Transferase</keyword>
<protein>
    <submittedName>
        <fullName evidence="2">Methyltransferase domain-containing protein</fullName>
    </submittedName>
</protein>
<dbReference type="Proteomes" id="UP001070238">
    <property type="component" value="Unassembled WGS sequence"/>
</dbReference>
<dbReference type="EMBL" id="JAPMKX010000003">
    <property type="protein sequence ID" value="MCX7538508.1"/>
    <property type="molecule type" value="Genomic_DNA"/>
</dbReference>